<proteinExistence type="predicted"/>
<dbReference type="InterPro" id="IPR045281">
    <property type="entry name" value="CONSTANS-like"/>
</dbReference>
<dbReference type="Pfam" id="PF06203">
    <property type="entry name" value="CCT"/>
    <property type="match status" value="1"/>
</dbReference>
<sequence length="317" mass="35114">MSSDLFLYDSDLPFMPSDPLIPFSLDPDSLLHDDPIDQLSAAADYSVLPSSSPPSYQLEGLTLRHAAAASLDFPGVCLPTKAISSYPTGLPSPFVAPSLDFPDVCLTGVLQEGVTKGDGSPVGYDENAFVGAHSYAGHEGGISSHVAKYMQRSYSSCSFDERPVEGLYQSQFDALMESSESCFPDCTQMRRVYSTGDLQGSYMEETNLKVGRYSAEERKERILKYRAKRTQRNFTKTIKYACRKTLADSRPRIRGRFARNDEAMEGLPKSLSSSSVRVRDDDLLWPGQQDDDDFGAGSIGGHYLDQVQFHYTYNCNF</sequence>
<comment type="subcellular location">
    <subcellularLocation>
        <location evidence="1 3">Nucleus</location>
    </subcellularLocation>
</comment>
<dbReference type="GO" id="GO:0005634">
    <property type="term" value="C:nucleus"/>
    <property type="evidence" value="ECO:0007669"/>
    <property type="project" value="UniProtKB-SubCell"/>
</dbReference>
<keyword evidence="6" id="KW-1185">Reference proteome</keyword>
<organism evidence="5 6">
    <name type="scientific">Trapa incisa</name>
    <dbReference type="NCBI Taxonomy" id="236973"/>
    <lineage>
        <taxon>Eukaryota</taxon>
        <taxon>Viridiplantae</taxon>
        <taxon>Streptophyta</taxon>
        <taxon>Embryophyta</taxon>
        <taxon>Tracheophyta</taxon>
        <taxon>Spermatophyta</taxon>
        <taxon>Magnoliopsida</taxon>
        <taxon>eudicotyledons</taxon>
        <taxon>Gunneridae</taxon>
        <taxon>Pentapetalae</taxon>
        <taxon>rosids</taxon>
        <taxon>malvids</taxon>
        <taxon>Myrtales</taxon>
        <taxon>Lythraceae</taxon>
        <taxon>Trapa</taxon>
    </lineage>
</organism>
<reference evidence="5 6" key="1">
    <citation type="journal article" date="2023" name="Hortic Res">
        <title>Pangenome of water caltrop reveals structural variations and asymmetric subgenome divergence after allopolyploidization.</title>
        <authorList>
            <person name="Zhang X."/>
            <person name="Chen Y."/>
            <person name="Wang L."/>
            <person name="Yuan Y."/>
            <person name="Fang M."/>
            <person name="Shi L."/>
            <person name="Lu R."/>
            <person name="Comes H.P."/>
            <person name="Ma Y."/>
            <person name="Chen Y."/>
            <person name="Huang G."/>
            <person name="Zhou Y."/>
            <person name="Zheng Z."/>
            <person name="Qiu Y."/>
        </authorList>
    </citation>
    <scope>NUCLEOTIDE SEQUENCE [LARGE SCALE GENOMIC DNA]</scope>
    <source>
        <tissue evidence="5">Roots</tissue>
    </source>
</reference>
<name>A0AAN7GVZ2_9MYRT</name>
<evidence type="ECO:0000256" key="2">
    <source>
        <dbReference type="ARBA" id="ARBA00023242"/>
    </source>
</evidence>
<keyword evidence="2 3" id="KW-0539">Nucleus</keyword>
<protein>
    <recommendedName>
        <fullName evidence="4">CCT domain-containing protein</fullName>
    </recommendedName>
</protein>
<dbReference type="GO" id="GO:0003700">
    <property type="term" value="F:DNA-binding transcription factor activity"/>
    <property type="evidence" value="ECO:0007669"/>
    <property type="project" value="TreeGrafter"/>
</dbReference>
<evidence type="ECO:0000256" key="1">
    <source>
        <dbReference type="ARBA" id="ARBA00004123"/>
    </source>
</evidence>
<evidence type="ECO:0000313" key="6">
    <source>
        <dbReference type="Proteomes" id="UP001345219"/>
    </source>
</evidence>
<dbReference type="PANTHER" id="PTHR31319:SF103">
    <property type="entry name" value="CCT MOTIF FAMILY PROTEIN"/>
    <property type="match status" value="1"/>
</dbReference>
<dbReference type="Proteomes" id="UP001345219">
    <property type="component" value="Chromosome 9"/>
</dbReference>
<evidence type="ECO:0000256" key="3">
    <source>
        <dbReference type="PROSITE-ProRule" id="PRU00357"/>
    </source>
</evidence>
<dbReference type="PROSITE" id="PS51017">
    <property type="entry name" value="CCT"/>
    <property type="match status" value="1"/>
</dbReference>
<feature type="domain" description="CCT" evidence="4">
    <location>
        <begin position="218"/>
        <end position="260"/>
    </location>
</feature>
<dbReference type="EMBL" id="JAXIOK010000022">
    <property type="protein sequence ID" value="KAK4744929.1"/>
    <property type="molecule type" value="Genomic_DNA"/>
</dbReference>
<dbReference type="PANTHER" id="PTHR31319">
    <property type="entry name" value="ZINC FINGER PROTEIN CONSTANS-LIKE 4"/>
    <property type="match status" value="1"/>
</dbReference>
<dbReference type="AlphaFoldDB" id="A0AAN7GVZ2"/>
<gene>
    <name evidence="5" type="ORF">SAY87_011241</name>
</gene>
<accession>A0AAN7GVZ2</accession>
<evidence type="ECO:0000259" key="4">
    <source>
        <dbReference type="PROSITE" id="PS51017"/>
    </source>
</evidence>
<comment type="caution">
    <text evidence="5">The sequence shown here is derived from an EMBL/GenBank/DDBJ whole genome shotgun (WGS) entry which is preliminary data.</text>
</comment>
<dbReference type="GO" id="GO:0009909">
    <property type="term" value="P:regulation of flower development"/>
    <property type="evidence" value="ECO:0007669"/>
    <property type="project" value="InterPro"/>
</dbReference>
<evidence type="ECO:0000313" key="5">
    <source>
        <dbReference type="EMBL" id="KAK4744929.1"/>
    </source>
</evidence>
<dbReference type="InterPro" id="IPR010402">
    <property type="entry name" value="CCT_domain"/>
</dbReference>